<evidence type="ECO:0000313" key="2">
    <source>
        <dbReference type="Proteomes" id="UP000324222"/>
    </source>
</evidence>
<keyword evidence="2" id="KW-1185">Reference proteome</keyword>
<sequence length="113" mass="12830">MVSAALTLLLTHFPPSLPPSLPSPPTTLIPSHSPPPLFKRLALSSFPSWLEDMYKKMPLKLDYTRVIIGTRLKRYPHFPRVSEICTKSPTHSGLSQRYPKYTINITCDTVIKR</sequence>
<name>A0A5B7HXQ0_PORTR</name>
<dbReference type="Proteomes" id="UP000324222">
    <property type="component" value="Unassembled WGS sequence"/>
</dbReference>
<gene>
    <name evidence="1" type="ORF">E2C01_072340</name>
</gene>
<reference evidence="1 2" key="1">
    <citation type="submission" date="2019-05" db="EMBL/GenBank/DDBJ databases">
        <title>Another draft genome of Portunus trituberculatus and its Hox gene families provides insights of decapod evolution.</title>
        <authorList>
            <person name="Jeong J.-H."/>
            <person name="Song I."/>
            <person name="Kim S."/>
            <person name="Choi T."/>
            <person name="Kim D."/>
            <person name="Ryu S."/>
            <person name="Kim W."/>
        </authorList>
    </citation>
    <scope>NUCLEOTIDE SEQUENCE [LARGE SCALE GENOMIC DNA]</scope>
    <source>
        <tissue evidence="1">Muscle</tissue>
    </source>
</reference>
<dbReference type="EMBL" id="VSRR010046970">
    <property type="protein sequence ID" value="MPC77871.1"/>
    <property type="molecule type" value="Genomic_DNA"/>
</dbReference>
<protein>
    <submittedName>
        <fullName evidence="1">Uncharacterized protein</fullName>
    </submittedName>
</protein>
<dbReference type="AlphaFoldDB" id="A0A5B7HXQ0"/>
<evidence type="ECO:0000313" key="1">
    <source>
        <dbReference type="EMBL" id="MPC77871.1"/>
    </source>
</evidence>
<comment type="caution">
    <text evidence="1">The sequence shown here is derived from an EMBL/GenBank/DDBJ whole genome shotgun (WGS) entry which is preliminary data.</text>
</comment>
<proteinExistence type="predicted"/>
<accession>A0A5B7HXQ0</accession>
<organism evidence="1 2">
    <name type="scientific">Portunus trituberculatus</name>
    <name type="common">Swimming crab</name>
    <name type="synonym">Neptunus trituberculatus</name>
    <dbReference type="NCBI Taxonomy" id="210409"/>
    <lineage>
        <taxon>Eukaryota</taxon>
        <taxon>Metazoa</taxon>
        <taxon>Ecdysozoa</taxon>
        <taxon>Arthropoda</taxon>
        <taxon>Crustacea</taxon>
        <taxon>Multicrustacea</taxon>
        <taxon>Malacostraca</taxon>
        <taxon>Eumalacostraca</taxon>
        <taxon>Eucarida</taxon>
        <taxon>Decapoda</taxon>
        <taxon>Pleocyemata</taxon>
        <taxon>Brachyura</taxon>
        <taxon>Eubrachyura</taxon>
        <taxon>Portunoidea</taxon>
        <taxon>Portunidae</taxon>
        <taxon>Portuninae</taxon>
        <taxon>Portunus</taxon>
    </lineage>
</organism>